<gene>
    <name evidence="1" type="ORF">MRATA1EN3_LOCUS10308</name>
</gene>
<name>A0ACB0EEQ2_RANTA</name>
<organism evidence="1 2">
    <name type="scientific">Rangifer tarandus platyrhynchus</name>
    <name type="common">Svalbard reindeer</name>
    <dbReference type="NCBI Taxonomy" id="3082113"/>
    <lineage>
        <taxon>Eukaryota</taxon>
        <taxon>Metazoa</taxon>
        <taxon>Chordata</taxon>
        <taxon>Craniata</taxon>
        <taxon>Vertebrata</taxon>
        <taxon>Euteleostomi</taxon>
        <taxon>Mammalia</taxon>
        <taxon>Eutheria</taxon>
        <taxon>Laurasiatheria</taxon>
        <taxon>Artiodactyla</taxon>
        <taxon>Ruminantia</taxon>
        <taxon>Pecora</taxon>
        <taxon>Cervidae</taxon>
        <taxon>Odocoileinae</taxon>
        <taxon>Rangifer</taxon>
    </lineage>
</organism>
<evidence type="ECO:0000313" key="1">
    <source>
        <dbReference type="EMBL" id="CAI9699095.1"/>
    </source>
</evidence>
<reference evidence="1" key="1">
    <citation type="submission" date="2023-05" db="EMBL/GenBank/DDBJ databases">
        <authorList>
            <consortium name="ELIXIR-Norway"/>
        </authorList>
    </citation>
    <scope>NUCLEOTIDE SEQUENCE</scope>
</reference>
<protein>
    <submittedName>
        <fullName evidence="1">Uncharacterized protein</fullName>
    </submittedName>
</protein>
<sequence length="297" mass="30104">MNNTSKGGTRLLLEIQSSLIQSKSTRPPFPTRAGDRAPDTRPRCQPQAGAPGAGAAPPSAEPGDSPPGWGYPRGGGGLDPRPTTLRYPAPVAPCPRRDAPRPPGHAPGRRSRGERRMKVKVGARLPPASQPSAAALSASPSVSPASRPPLRRARPLSGLPAVSLAGGRREPPPPPAGSSASSRAPLASPHPCEWPGGSQLAAGPPPPLPRRNQWAPASGKPRPPPGGGGPSWRRAGLRKGRRAKGGSAAPPLSAPGCLDLPRGSGGAAAVRTPGRDRSITASPRPPASPSLPSATLP</sequence>
<dbReference type="EMBL" id="OX596086">
    <property type="protein sequence ID" value="CAI9699095.1"/>
    <property type="molecule type" value="Genomic_DNA"/>
</dbReference>
<accession>A0ACB0EEQ2</accession>
<evidence type="ECO:0000313" key="2">
    <source>
        <dbReference type="Proteomes" id="UP001162501"/>
    </source>
</evidence>
<proteinExistence type="predicted"/>
<dbReference type="Proteomes" id="UP001162501">
    <property type="component" value="Chromosome 2"/>
</dbReference>